<protein>
    <submittedName>
        <fullName evidence="1">Uncharacterized protein</fullName>
    </submittedName>
</protein>
<accession>A0A9K3D7V6</accession>
<evidence type="ECO:0000313" key="1">
    <source>
        <dbReference type="EMBL" id="GIQ88838.1"/>
    </source>
</evidence>
<reference evidence="1 2" key="1">
    <citation type="journal article" date="2018" name="PLoS ONE">
        <title>The draft genome of Kipferlia bialata reveals reductive genome evolution in fornicate parasites.</title>
        <authorList>
            <person name="Tanifuji G."/>
            <person name="Takabayashi S."/>
            <person name="Kume K."/>
            <person name="Takagi M."/>
            <person name="Nakayama T."/>
            <person name="Kamikawa R."/>
            <person name="Inagaki Y."/>
            <person name="Hashimoto T."/>
        </authorList>
    </citation>
    <scope>NUCLEOTIDE SEQUENCE [LARGE SCALE GENOMIC DNA]</scope>
    <source>
        <strain evidence="1">NY0173</strain>
    </source>
</reference>
<dbReference type="AlphaFoldDB" id="A0A9K3D7V6"/>
<comment type="caution">
    <text evidence="1">The sequence shown here is derived from an EMBL/GenBank/DDBJ whole genome shotgun (WGS) entry which is preliminary data.</text>
</comment>
<dbReference type="EMBL" id="BDIP01004438">
    <property type="protein sequence ID" value="GIQ88838.1"/>
    <property type="molecule type" value="Genomic_DNA"/>
</dbReference>
<name>A0A9K3D7V6_9EUKA</name>
<organism evidence="1 2">
    <name type="scientific">Kipferlia bialata</name>
    <dbReference type="NCBI Taxonomy" id="797122"/>
    <lineage>
        <taxon>Eukaryota</taxon>
        <taxon>Metamonada</taxon>
        <taxon>Carpediemonas-like organisms</taxon>
        <taxon>Kipferlia</taxon>
    </lineage>
</organism>
<dbReference type="Proteomes" id="UP000265618">
    <property type="component" value="Unassembled WGS sequence"/>
</dbReference>
<gene>
    <name evidence="1" type="ORF">KIPB_011178</name>
</gene>
<keyword evidence="2" id="KW-1185">Reference proteome</keyword>
<evidence type="ECO:0000313" key="2">
    <source>
        <dbReference type="Proteomes" id="UP000265618"/>
    </source>
</evidence>
<sequence>MPADAPRVIKAGFRYTIRWMPFKGYRARVTDECTGAFTRDLRSMAEMVQAVRDICVDQFNDGYPLEKNCVVLRGSGQALTEGQFKTWARPYPNSTRPNSTNYYEFRVMPFGNISLSGYRKMVEESLPPVPAPCSVKGANSDAPTETALSGRAMDVCGVSAAELHQSGIPQSLWDESFTSVGALQDRILEETGMMWEQIDSTKGITCACGRCGIKYSQSKKDGLRLMSFKFKTIKGVKSFAAKHARECPFLPDSDCRVIARALSVPVVPNSGVLFHPRFGGRIQSLVGVAGHGLVVWHDCTQACLNMMSVPVHTSDRGVWGQVETERVALPKDWEPCEGMTSCGSMAYIPMVGEEEEERWSMEFHIDFMPSRRRKPPPRAIYSLTLDTHEWQRLPPSPWASRDGVMCIPSLFTLNGDLYEMVTQEREDYSDYDGGDPAVCYRYCREDGAWVDTHFPGTKMSTPQPTVVDGVVYLIDNRGTLYSYTLASGWTSTSVDWQGHRAISYNLVGLGRFLVGLTYEEEGDVYPPIMCYDTVSGETTRGCMLPGMDSSLMHMHQPHEGVTLAYGDLNGPKAMFRIEFDLPVYK</sequence>
<proteinExistence type="predicted"/>